<dbReference type="GeneTree" id="ENSGT01150000287007"/>
<dbReference type="InterPro" id="IPR036388">
    <property type="entry name" value="WH-like_DNA-bd_sf"/>
</dbReference>
<dbReference type="GO" id="GO:0006313">
    <property type="term" value="P:DNA transposition"/>
    <property type="evidence" value="ECO:0007669"/>
    <property type="project" value="InterPro"/>
</dbReference>
<reference evidence="3" key="1">
    <citation type="journal article" date="2018" name="PLoS ONE">
        <title>Chinook salmon (Oncorhynchus tshawytscha) genome and transcriptome.</title>
        <authorList>
            <person name="Christensen K.A."/>
            <person name="Leong J.S."/>
            <person name="Sakhrani D."/>
            <person name="Biagi C.A."/>
            <person name="Minkley D.R."/>
            <person name="Withler R.E."/>
            <person name="Rondeau E.B."/>
            <person name="Koop B.F."/>
            <person name="Devlin R.H."/>
        </authorList>
    </citation>
    <scope>NUCLEOTIDE SEQUENCE [LARGE SCALE GENOMIC DNA]</scope>
</reference>
<dbReference type="Pfam" id="PF01498">
    <property type="entry name" value="HTH_Tnp_Tc3_2"/>
    <property type="match status" value="1"/>
</dbReference>
<proteinExistence type="predicted"/>
<dbReference type="GO" id="GO:0003677">
    <property type="term" value="F:DNA binding"/>
    <property type="evidence" value="ECO:0007669"/>
    <property type="project" value="InterPro"/>
</dbReference>
<accession>A0AAZ3RQB1</accession>
<dbReference type="InterPro" id="IPR002492">
    <property type="entry name" value="Transposase_Tc1-like"/>
</dbReference>
<dbReference type="Ensembl" id="ENSOTST00005173948.1">
    <property type="protein sequence ID" value="ENSOTSP00005143787.1"/>
    <property type="gene ID" value="ENSOTSG00005061357.1"/>
</dbReference>
<evidence type="ECO:0000259" key="1">
    <source>
        <dbReference type="Pfam" id="PF01498"/>
    </source>
</evidence>
<reference evidence="2" key="2">
    <citation type="submission" date="2025-08" db="UniProtKB">
        <authorList>
            <consortium name="Ensembl"/>
        </authorList>
    </citation>
    <scope>IDENTIFICATION</scope>
</reference>
<reference evidence="2" key="3">
    <citation type="submission" date="2025-09" db="UniProtKB">
        <authorList>
            <consortium name="Ensembl"/>
        </authorList>
    </citation>
    <scope>IDENTIFICATION</scope>
</reference>
<dbReference type="GO" id="GO:0015074">
    <property type="term" value="P:DNA integration"/>
    <property type="evidence" value="ECO:0007669"/>
    <property type="project" value="InterPro"/>
</dbReference>
<dbReference type="Gene3D" id="1.10.10.10">
    <property type="entry name" value="Winged helix-like DNA-binding domain superfamily/Winged helix DNA-binding domain"/>
    <property type="match status" value="1"/>
</dbReference>
<dbReference type="AlphaFoldDB" id="A0AAZ3RQB1"/>
<dbReference type="Proteomes" id="UP000694402">
    <property type="component" value="Unassembled WGS sequence"/>
</dbReference>
<sequence>MRHILYLGERYKTISRVLKVSKSTVVSIIWKWKKLPRAVRPTKHRNQKKRTLVREVTKNPMTTWTELQSPLAEMGEPTRRITVFTAFHQSGLYGRVARWKPLLRKRHMTAPLGFAKRHVKDFECIRQMFLWSDEANM</sequence>
<organism evidence="2 3">
    <name type="scientific">Oncorhynchus tshawytscha</name>
    <name type="common">Chinook salmon</name>
    <name type="synonym">Salmo tshawytscha</name>
    <dbReference type="NCBI Taxonomy" id="74940"/>
    <lineage>
        <taxon>Eukaryota</taxon>
        <taxon>Metazoa</taxon>
        <taxon>Chordata</taxon>
        <taxon>Craniata</taxon>
        <taxon>Vertebrata</taxon>
        <taxon>Euteleostomi</taxon>
        <taxon>Actinopterygii</taxon>
        <taxon>Neopterygii</taxon>
        <taxon>Teleostei</taxon>
        <taxon>Protacanthopterygii</taxon>
        <taxon>Salmoniformes</taxon>
        <taxon>Salmonidae</taxon>
        <taxon>Salmoninae</taxon>
        <taxon>Oncorhynchus</taxon>
    </lineage>
</organism>
<name>A0AAZ3RQB1_ONCTS</name>
<evidence type="ECO:0000313" key="3">
    <source>
        <dbReference type="Proteomes" id="UP000694402"/>
    </source>
</evidence>
<keyword evidence="3" id="KW-1185">Reference proteome</keyword>
<evidence type="ECO:0000313" key="2">
    <source>
        <dbReference type="Ensembl" id="ENSOTSP00005143787.1"/>
    </source>
</evidence>
<feature type="domain" description="Transposase Tc1-like" evidence="1">
    <location>
        <begin position="49"/>
        <end position="120"/>
    </location>
</feature>
<protein>
    <recommendedName>
        <fullName evidence="1">Transposase Tc1-like domain-containing protein</fullName>
    </recommendedName>
</protein>